<proteinExistence type="predicted"/>
<dbReference type="PANTHER" id="PTHR13518:SF1">
    <property type="entry name" value="C2ORF42 HOMOLOG"/>
    <property type="match status" value="1"/>
</dbReference>
<evidence type="ECO:0000313" key="1">
    <source>
        <dbReference type="EMBL" id="KAE9540766.1"/>
    </source>
</evidence>
<reference evidence="1 2" key="1">
    <citation type="submission" date="2019-08" db="EMBL/GenBank/DDBJ databases">
        <title>The genome of the soybean aphid Biotype 1, its phylome, world population structure and adaptation to the North American continent.</title>
        <authorList>
            <person name="Giordano R."/>
            <person name="Donthu R.K."/>
            <person name="Hernandez A.G."/>
            <person name="Wright C.L."/>
            <person name="Zimin A.V."/>
        </authorList>
    </citation>
    <scope>NUCLEOTIDE SEQUENCE [LARGE SCALE GENOMIC DNA]</scope>
    <source>
        <tissue evidence="1">Whole aphids</tissue>
    </source>
</reference>
<dbReference type="GO" id="GO:0005634">
    <property type="term" value="C:nucleus"/>
    <property type="evidence" value="ECO:0007669"/>
    <property type="project" value="TreeGrafter"/>
</dbReference>
<sequence length="174" mass="20631">MIKYISKAWHIKHKICKEVFLQMFFECLRERMCVASEKKRLPNYTLVFMKRDSLPLGTFTKYTWHITNIMLVKKIFETPLVPLNISRSFIKNTDGTYDAFEREKYDNIPTDKSHQPIQPNDLKTFLKVGIVNEHQKEPIPFIIEWIPDVLPITEIGELRLTFKYGHMPPKENTS</sequence>
<organism evidence="1 2">
    <name type="scientific">Aphis glycines</name>
    <name type="common">Soybean aphid</name>
    <dbReference type="NCBI Taxonomy" id="307491"/>
    <lineage>
        <taxon>Eukaryota</taxon>
        <taxon>Metazoa</taxon>
        <taxon>Ecdysozoa</taxon>
        <taxon>Arthropoda</taxon>
        <taxon>Hexapoda</taxon>
        <taxon>Insecta</taxon>
        <taxon>Pterygota</taxon>
        <taxon>Neoptera</taxon>
        <taxon>Paraneoptera</taxon>
        <taxon>Hemiptera</taxon>
        <taxon>Sternorrhyncha</taxon>
        <taxon>Aphidomorpha</taxon>
        <taxon>Aphidoidea</taxon>
        <taxon>Aphididae</taxon>
        <taxon>Aphidini</taxon>
        <taxon>Aphis</taxon>
        <taxon>Aphis</taxon>
    </lineage>
</organism>
<dbReference type="OrthoDB" id="6506929at2759"/>
<dbReference type="PANTHER" id="PTHR13518">
    <property type="entry name" value="PUTATIVE TREBLE-CLEF ZINC-FINGER C2ORF42 FAMILY MEMBER"/>
    <property type="match status" value="1"/>
</dbReference>
<accession>A0A6G0TWY1</accession>
<name>A0A6G0TWY1_APHGL</name>
<gene>
    <name evidence="1" type="ORF">AGLY_004011</name>
</gene>
<protein>
    <submittedName>
        <fullName evidence="1">Uncharacterized protein</fullName>
    </submittedName>
</protein>
<evidence type="ECO:0000313" key="2">
    <source>
        <dbReference type="Proteomes" id="UP000475862"/>
    </source>
</evidence>
<dbReference type="EMBL" id="VYZN01000013">
    <property type="protein sequence ID" value="KAE9540766.1"/>
    <property type="molecule type" value="Genomic_DNA"/>
</dbReference>
<dbReference type="InterPro" id="IPR026049">
    <property type="entry name" value="C2orf42"/>
</dbReference>
<dbReference type="Proteomes" id="UP000475862">
    <property type="component" value="Unassembled WGS sequence"/>
</dbReference>
<comment type="caution">
    <text evidence="1">The sequence shown here is derived from an EMBL/GenBank/DDBJ whole genome shotgun (WGS) entry which is preliminary data.</text>
</comment>
<keyword evidence="2" id="KW-1185">Reference proteome</keyword>
<dbReference type="AlphaFoldDB" id="A0A6G0TWY1"/>